<comment type="caution">
    <text evidence="1">The sequence shown here is derived from an EMBL/GenBank/DDBJ whole genome shotgun (WGS) entry which is preliminary data.</text>
</comment>
<organism evidence="1 2">
    <name type="scientific">Catharanthus roseus</name>
    <name type="common">Madagascar periwinkle</name>
    <name type="synonym">Vinca rosea</name>
    <dbReference type="NCBI Taxonomy" id="4058"/>
    <lineage>
        <taxon>Eukaryota</taxon>
        <taxon>Viridiplantae</taxon>
        <taxon>Streptophyta</taxon>
        <taxon>Embryophyta</taxon>
        <taxon>Tracheophyta</taxon>
        <taxon>Spermatophyta</taxon>
        <taxon>Magnoliopsida</taxon>
        <taxon>eudicotyledons</taxon>
        <taxon>Gunneridae</taxon>
        <taxon>Pentapetalae</taxon>
        <taxon>asterids</taxon>
        <taxon>lamiids</taxon>
        <taxon>Gentianales</taxon>
        <taxon>Apocynaceae</taxon>
        <taxon>Rauvolfioideae</taxon>
        <taxon>Vinceae</taxon>
        <taxon>Catharanthinae</taxon>
        <taxon>Catharanthus</taxon>
    </lineage>
</organism>
<keyword evidence="2" id="KW-1185">Reference proteome</keyword>
<accession>A0ACC0C0Y4</accession>
<gene>
    <name evidence="1" type="ORF">M9H77_09429</name>
</gene>
<proteinExistence type="predicted"/>
<dbReference type="EMBL" id="CM044702">
    <property type="protein sequence ID" value="KAI5678479.1"/>
    <property type="molecule type" value="Genomic_DNA"/>
</dbReference>
<evidence type="ECO:0000313" key="2">
    <source>
        <dbReference type="Proteomes" id="UP001060085"/>
    </source>
</evidence>
<name>A0ACC0C0Y4_CATRO</name>
<sequence>MFKDKIAFEVGDYYVDDSDNNVGSSKIKDPVGMYVKAERNIRKKSIITEILLYVVLSKKMGSIPERNFMNMIVMSMLSAFNSSQVSKRLTTLLSNTVIVVAAFSIKA</sequence>
<protein>
    <submittedName>
        <fullName evidence="1">Uncharacterized protein</fullName>
    </submittedName>
</protein>
<dbReference type="Proteomes" id="UP001060085">
    <property type="component" value="Linkage Group LG02"/>
</dbReference>
<reference evidence="2" key="1">
    <citation type="journal article" date="2023" name="Nat. Plants">
        <title>Single-cell RNA sequencing provides a high-resolution roadmap for understanding the multicellular compartmentation of specialized metabolism.</title>
        <authorList>
            <person name="Sun S."/>
            <person name="Shen X."/>
            <person name="Li Y."/>
            <person name="Li Y."/>
            <person name="Wang S."/>
            <person name="Li R."/>
            <person name="Zhang H."/>
            <person name="Shen G."/>
            <person name="Guo B."/>
            <person name="Wei J."/>
            <person name="Xu J."/>
            <person name="St-Pierre B."/>
            <person name="Chen S."/>
            <person name="Sun C."/>
        </authorList>
    </citation>
    <scope>NUCLEOTIDE SEQUENCE [LARGE SCALE GENOMIC DNA]</scope>
</reference>
<evidence type="ECO:0000313" key="1">
    <source>
        <dbReference type="EMBL" id="KAI5678479.1"/>
    </source>
</evidence>